<organism evidence="1 2">
    <name type="scientific">Bailinhaonella thermotolerans</name>
    <dbReference type="NCBI Taxonomy" id="1070861"/>
    <lineage>
        <taxon>Bacteria</taxon>
        <taxon>Bacillati</taxon>
        <taxon>Actinomycetota</taxon>
        <taxon>Actinomycetes</taxon>
        <taxon>Streptosporangiales</taxon>
        <taxon>Streptosporangiaceae</taxon>
        <taxon>Bailinhaonella</taxon>
    </lineage>
</organism>
<gene>
    <name evidence="1" type="ORF">D5H75_15175</name>
</gene>
<name>A0A3A4ASC4_9ACTN</name>
<keyword evidence="2" id="KW-1185">Reference proteome</keyword>
<protein>
    <submittedName>
        <fullName evidence="1">Uncharacterized protein</fullName>
    </submittedName>
</protein>
<dbReference type="AlphaFoldDB" id="A0A3A4ASC4"/>
<dbReference type="Proteomes" id="UP000265768">
    <property type="component" value="Unassembled WGS sequence"/>
</dbReference>
<sequence length="143" mass="15571">MDESPMFRSLWRHGLRPQGESLDEVRRILREQTGPEADPWDVDVDVLKLGSVQLFNAGDPADAELIWDAKTAGGMDSFCSIDVQLLCGAGLAETKEFLAGRPDADDPDGVLEWLVGCEAAGDFADFSPAAWSAVYDRYYGEGA</sequence>
<dbReference type="RefSeq" id="WP_119927048.1">
    <property type="nucleotide sequence ID" value="NZ_QZEY01000004.1"/>
</dbReference>
<dbReference type="OrthoDB" id="2652375at2"/>
<comment type="caution">
    <text evidence="1">The sequence shown here is derived from an EMBL/GenBank/DDBJ whole genome shotgun (WGS) entry which is preliminary data.</text>
</comment>
<dbReference type="EMBL" id="QZEY01000004">
    <property type="protein sequence ID" value="RJL32798.1"/>
    <property type="molecule type" value="Genomic_DNA"/>
</dbReference>
<evidence type="ECO:0000313" key="2">
    <source>
        <dbReference type="Proteomes" id="UP000265768"/>
    </source>
</evidence>
<evidence type="ECO:0000313" key="1">
    <source>
        <dbReference type="EMBL" id="RJL32798.1"/>
    </source>
</evidence>
<proteinExistence type="predicted"/>
<reference evidence="1 2" key="1">
    <citation type="submission" date="2018-09" db="EMBL/GenBank/DDBJ databases">
        <title>YIM 75507 draft genome.</title>
        <authorList>
            <person name="Tang S."/>
            <person name="Feng Y."/>
        </authorList>
    </citation>
    <scope>NUCLEOTIDE SEQUENCE [LARGE SCALE GENOMIC DNA]</scope>
    <source>
        <strain evidence="1 2">YIM 75507</strain>
    </source>
</reference>
<accession>A0A3A4ASC4</accession>